<reference evidence="17" key="1">
    <citation type="submission" date="2019-12" db="EMBL/GenBank/DDBJ databases">
        <authorList>
            <person name="Awala S.I."/>
            <person name="Rhee S.K."/>
        </authorList>
    </citation>
    <scope>NUCLEOTIDE SEQUENCE [LARGE SCALE GENOMIC DNA]</scope>
    <source>
        <strain evidence="17">IM1</strain>
    </source>
</reference>
<comment type="subcellular location">
    <subcellularLocation>
        <location evidence="1">Cell membrane</location>
        <topology evidence="1">Multi-pass membrane protein</topology>
    </subcellularLocation>
</comment>
<dbReference type="Pfam" id="PF07885">
    <property type="entry name" value="Ion_trans_2"/>
    <property type="match status" value="1"/>
</dbReference>
<evidence type="ECO:0000256" key="3">
    <source>
        <dbReference type="ARBA" id="ARBA00022448"/>
    </source>
</evidence>
<feature type="transmembrane region" description="Helical" evidence="13">
    <location>
        <begin position="625"/>
        <end position="649"/>
    </location>
</feature>
<name>A0A858Q944_9GAMM</name>
<keyword evidence="10" id="KW-0406">Ion transport</keyword>
<evidence type="ECO:0000256" key="8">
    <source>
        <dbReference type="ARBA" id="ARBA00022958"/>
    </source>
</evidence>
<evidence type="ECO:0000256" key="1">
    <source>
        <dbReference type="ARBA" id="ARBA00004651"/>
    </source>
</evidence>
<accession>A0A858Q944</accession>
<feature type="transmembrane region" description="Helical" evidence="13">
    <location>
        <begin position="565"/>
        <end position="586"/>
    </location>
</feature>
<comment type="similarity">
    <text evidence="2">Belongs to the chromate ion transporter (CHR) (TC 2.A.51) family.</text>
</comment>
<organism evidence="16 17">
    <name type="scientific">Methylococcus geothermalis</name>
    <dbReference type="NCBI Taxonomy" id="2681310"/>
    <lineage>
        <taxon>Bacteria</taxon>
        <taxon>Pseudomonadati</taxon>
        <taxon>Pseudomonadota</taxon>
        <taxon>Gammaproteobacteria</taxon>
        <taxon>Methylococcales</taxon>
        <taxon>Methylococcaceae</taxon>
        <taxon>Methylococcus</taxon>
    </lineage>
</organism>
<keyword evidence="7" id="KW-0851">Voltage-gated channel</keyword>
<dbReference type="InterPro" id="IPR016449">
    <property type="entry name" value="K_chnl_inward-rec_Kir"/>
</dbReference>
<dbReference type="Proteomes" id="UP000503004">
    <property type="component" value="Chromosome"/>
</dbReference>
<evidence type="ECO:0000256" key="11">
    <source>
        <dbReference type="ARBA" id="ARBA00023136"/>
    </source>
</evidence>
<evidence type="ECO:0000256" key="12">
    <source>
        <dbReference type="ARBA" id="ARBA00023303"/>
    </source>
</evidence>
<feature type="transmembrane region" description="Helical" evidence="13">
    <location>
        <begin position="436"/>
        <end position="454"/>
    </location>
</feature>
<feature type="transmembrane region" description="Helical" evidence="13">
    <location>
        <begin position="407"/>
        <end position="429"/>
    </location>
</feature>
<protein>
    <submittedName>
        <fullName evidence="16">Chromate efflux transporter</fullName>
    </submittedName>
</protein>
<dbReference type="InterPro" id="IPR052518">
    <property type="entry name" value="CHR_Transporter"/>
</dbReference>
<keyword evidence="6 13" id="KW-0812">Transmembrane</keyword>
<keyword evidence="8" id="KW-0630">Potassium</keyword>
<proteinExistence type="inferred from homology"/>
<feature type="transmembrane region" description="Helical" evidence="13">
    <location>
        <begin position="313"/>
        <end position="332"/>
    </location>
</feature>
<dbReference type="Gene3D" id="2.60.40.1400">
    <property type="entry name" value="G protein-activated inward rectifier potassium channel 1"/>
    <property type="match status" value="1"/>
</dbReference>
<dbReference type="InterPro" id="IPR014756">
    <property type="entry name" value="Ig_E-set"/>
</dbReference>
<evidence type="ECO:0000256" key="7">
    <source>
        <dbReference type="ARBA" id="ARBA00022882"/>
    </source>
</evidence>
<dbReference type="GO" id="GO:0005242">
    <property type="term" value="F:inward rectifier potassium channel activity"/>
    <property type="evidence" value="ECO:0007669"/>
    <property type="project" value="InterPro"/>
</dbReference>
<dbReference type="InterPro" id="IPR041647">
    <property type="entry name" value="IRK_C"/>
</dbReference>
<gene>
    <name evidence="16" type="primary">chrA</name>
    <name evidence="16" type="ORF">GNH96_10835</name>
</gene>
<dbReference type="PRINTS" id="PR01320">
    <property type="entry name" value="KIRCHANNEL"/>
</dbReference>
<feature type="domain" description="Inward rectifier potassium channel C-terminal" evidence="15">
    <location>
        <begin position="137"/>
        <end position="294"/>
    </location>
</feature>
<keyword evidence="5" id="KW-0633">Potassium transport</keyword>
<keyword evidence="17" id="KW-1185">Reference proteome</keyword>
<dbReference type="Pfam" id="PF02417">
    <property type="entry name" value="Chromate_transp"/>
    <property type="match status" value="2"/>
</dbReference>
<dbReference type="Pfam" id="PF17655">
    <property type="entry name" value="IRK_C"/>
    <property type="match status" value="1"/>
</dbReference>
<dbReference type="InterPro" id="IPR003370">
    <property type="entry name" value="Chromate_transpt"/>
</dbReference>
<evidence type="ECO:0000256" key="4">
    <source>
        <dbReference type="ARBA" id="ARBA00022475"/>
    </source>
</evidence>
<dbReference type="InterPro" id="IPR014047">
    <property type="entry name" value="Chr_Tranpt_l_chain"/>
</dbReference>
<sequence length="689" mass="73852">MKSASGKKTPHIQIGSVQVSRLGLPRYRWHDVYHMALTLSWPGFFAVLIALYLGANALFALAYLADGNGILNARPGSFSDAFFFSVETMATVGYGIMSPNTLYSHIVSMTEVLAGMLGFAMATGLMFARFSRPRPCLLFSDVAVIGPFNGVTTFMIRVANKRHDLIVEPSVRMSLIFLNEVSKAGDDFLHCHDLKLVRDRAPILALSWTVMHVIDESSPFYGRTPETLNDCAILVSFSGLNETMLQTIQAHKSYGAADIRWGGKFVDILSIAPDGERSIDYSRFHEVESSHSRMAEADRSTAAPLSLPSMLGLFLKIGAIGFGGSMAVIAILEQEFVQKRRQLPAEEFLHAVGLAEILGSFAPNTVFFLGYRHYGLFGALVSVAAFLLPSVTIVIFLSFLYSRYHAIPALQGVLVGLGPVVIALILAAAWSMGRRVLTGWPAVVFAVAGVVTGACKVNAIWVLLTAGIVGLLVGRKRLVKGSEPKQSNANTEEPSSPKTGAMAFLAFPSLGANVGSASFATVGLTFLKIGLVFFGGGFVLIPVLHQQLVEHLHWLTPQEFLDGVAISNLTPGPIAVLATFAGYHLLGVSGALLATVALLTPAMILMAVICIAYERLKTSSQAQDFLAAVAPTVVGLIASAALLLWHSAIPSWRALLLMAVAMVLLIRFTWHPAFVLAVGATLAVLGAIP</sequence>
<feature type="domain" description="Potassium channel" evidence="14">
    <location>
        <begin position="73"/>
        <end position="130"/>
    </location>
</feature>
<dbReference type="AlphaFoldDB" id="A0A858Q944"/>
<keyword evidence="9 13" id="KW-1133">Transmembrane helix</keyword>
<dbReference type="GO" id="GO:0005886">
    <property type="term" value="C:plasma membrane"/>
    <property type="evidence" value="ECO:0007669"/>
    <property type="project" value="UniProtKB-SubCell"/>
</dbReference>
<dbReference type="Gene3D" id="1.10.287.70">
    <property type="match status" value="1"/>
</dbReference>
<dbReference type="SUPFAM" id="SSF81296">
    <property type="entry name" value="E set domains"/>
    <property type="match status" value="1"/>
</dbReference>
<dbReference type="RefSeq" id="WP_169603694.1">
    <property type="nucleotide sequence ID" value="NZ_CP046565.1"/>
</dbReference>
<keyword evidence="4" id="KW-1003">Cell membrane</keyword>
<dbReference type="EMBL" id="CP046565">
    <property type="protein sequence ID" value="QJD30418.1"/>
    <property type="molecule type" value="Genomic_DNA"/>
</dbReference>
<evidence type="ECO:0000256" key="10">
    <source>
        <dbReference type="ARBA" id="ARBA00023065"/>
    </source>
</evidence>
<dbReference type="PANTHER" id="PTHR43663:SF1">
    <property type="entry name" value="CHROMATE TRANSPORTER"/>
    <property type="match status" value="1"/>
</dbReference>
<keyword evidence="12" id="KW-0407">Ion channel</keyword>
<feature type="transmembrane region" description="Helical" evidence="13">
    <location>
        <begin position="43"/>
        <end position="65"/>
    </location>
</feature>
<keyword evidence="11 13" id="KW-0472">Membrane</keyword>
<dbReference type="InterPro" id="IPR013518">
    <property type="entry name" value="K_chnl_inward-rec_Kir_cyto"/>
</dbReference>
<feature type="transmembrane region" description="Helical" evidence="13">
    <location>
        <begin position="592"/>
        <end position="613"/>
    </location>
</feature>
<dbReference type="InterPro" id="IPR013099">
    <property type="entry name" value="K_chnl_dom"/>
</dbReference>
<dbReference type="NCBIfam" id="TIGR00937">
    <property type="entry name" value="2A51"/>
    <property type="match status" value="1"/>
</dbReference>
<evidence type="ECO:0000256" key="9">
    <source>
        <dbReference type="ARBA" id="ARBA00022989"/>
    </source>
</evidence>
<evidence type="ECO:0000313" key="17">
    <source>
        <dbReference type="Proteomes" id="UP000503004"/>
    </source>
</evidence>
<dbReference type="KEGG" id="metu:GNH96_10835"/>
<dbReference type="GO" id="GO:0015109">
    <property type="term" value="F:chromate transmembrane transporter activity"/>
    <property type="evidence" value="ECO:0007669"/>
    <property type="project" value="InterPro"/>
</dbReference>
<evidence type="ECO:0000256" key="13">
    <source>
        <dbReference type="SAM" id="Phobius"/>
    </source>
</evidence>
<dbReference type="SUPFAM" id="SSF81324">
    <property type="entry name" value="Voltage-gated potassium channels"/>
    <property type="match status" value="1"/>
</dbReference>
<keyword evidence="3" id="KW-0813">Transport</keyword>
<feature type="transmembrane region" description="Helical" evidence="13">
    <location>
        <begin position="655"/>
        <end position="688"/>
    </location>
</feature>
<dbReference type="GO" id="GO:0034702">
    <property type="term" value="C:monoatomic ion channel complex"/>
    <property type="evidence" value="ECO:0007669"/>
    <property type="project" value="UniProtKB-KW"/>
</dbReference>
<evidence type="ECO:0000259" key="14">
    <source>
        <dbReference type="Pfam" id="PF07885"/>
    </source>
</evidence>
<feature type="transmembrane region" description="Helical" evidence="13">
    <location>
        <begin position="348"/>
        <end position="369"/>
    </location>
</feature>
<feature type="transmembrane region" description="Helical" evidence="13">
    <location>
        <begin position="526"/>
        <end position="544"/>
    </location>
</feature>
<dbReference type="PANTHER" id="PTHR43663">
    <property type="entry name" value="CHROMATE TRANSPORT PROTEIN-RELATED"/>
    <property type="match status" value="1"/>
</dbReference>
<feature type="transmembrane region" description="Helical" evidence="13">
    <location>
        <begin position="376"/>
        <end position="401"/>
    </location>
</feature>
<feature type="transmembrane region" description="Helical" evidence="13">
    <location>
        <begin position="102"/>
        <end position="128"/>
    </location>
</feature>
<evidence type="ECO:0000256" key="2">
    <source>
        <dbReference type="ARBA" id="ARBA00005262"/>
    </source>
</evidence>
<evidence type="ECO:0000256" key="5">
    <source>
        <dbReference type="ARBA" id="ARBA00022538"/>
    </source>
</evidence>
<evidence type="ECO:0000256" key="6">
    <source>
        <dbReference type="ARBA" id="ARBA00022692"/>
    </source>
</evidence>
<evidence type="ECO:0000313" key="16">
    <source>
        <dbReference type="EMBL" id="QJD30418.1"/>
    </source>
</evidence>
<evidence type="ECO:0000259" key="15">
    <source>
        <dbReference type="Pfam" id="PF17655"/>
    </source>
</evidence>